<gene>
    <name evidence="2" type="ORF">J5U21_01496</name>
</gene>
<dbReference type="AlphaFoldDB" id="A0A8F5GWB2"/>
<evidence type="ECO:0000313" key="3">
    <source>
        <dbReference type="Proteomes" id="UP000693941"/>
    </source>
</evidence>
<feature type="region of interest" description="Disordered" evidence="1">
    <location>
        <begin position="1"/>
        <end position="43"/>
    </location>
</feature>
<feature type="compositionally biased region" description="Basic and acidic residues" evidence="1">
    <location>
        <begin position="33"/>
        <end position="43"/>
    </location>
</feature>
<protein>
    <submittedName>
        <fullName evidence="2">Uncharacterized protein</fullName>
    </submittedName>
</protein>
<accession>A0A8F5GWB2</accession>
<organism evidence="2 3">
    <name type="scientific">Saccharolobus shibatae</name>
    <dbReference type="NCBI Taxonomy" id="2286"/>
    <lineage>
        <taxon>Archaea</taxon>
        <taxon>Thermoproteota</taxon>
        <taxon>Thermoprotei</taxon>
        <taxon>Sulfolobales</taxon>
        <taxon>Sulfolobaceae</taxon>
        <taxon>Saccharolobus</taxon>
    </lineage>
</organism>
<evidence type="ECO:0000313" key="2">
    <source>
        <dbReference type="EMBL" id="QXJ31845.1"/>
    </source>
</evidence>
<reference evidence="2" key="1">
    <citation type="journal article" date="2021" name="Environ. Microbiol.">
        <title>New insights into the diversity and evolution of the archaeal mobilome from three complete genomes of Saccharolobus shibatae.</title>
        <authorList>
            <person name="Medvedeva S."/>
            <person name="Brandt D."/>
            <person name="Cvirkaite-Krupovic V."/>
            <person name="Liu Y."/>
            <person name="Severinov K."/>
            <person name="Ishino S."/>
            <person name="Ishino Y."/>
            <person name="Prangishvili D."/>
            <person name="Kalinowski J."/>
            <person name="Krupovic M."/>
        </authorList>
    </citation>
    <scope>NUCLEOTIDE SEQUENCE</scope>
    <source>
        <strain evidence="2">BEU9</strain>
    </source>
</reference>
<evidence type="ECO:0000256" key="1">
    <source>
        <dbReference type="SAM" id="MobiDB-lite"/>
    </source>
</evidence>
<proteinExistence type="predicted"/>
<sequence>MRGRKGSMRPSTSWLGGRLPNLGVEGRTRGMRTRVDMKYHETL</sequence>
<dbReference type="EMBL" id="CP077715">
    <property type="protein sequence ID" value="QXJ31845.1"/>
    <property type="molecule type" value="Genomic_DNA"/>
</dbReference>
<name>A0A8F5GWB2_9CREN</name>
<dbReference type="Proteomes" id="UP000693941">
    <property type="component" value="Chromosome"/>
</dbReference>